<dbReference type="Proteomes" id="UP000274822">
    <property type="component" value="Unassembled WGS sequence"/>
</dbReference>
<comment type="caution">
    <text evidence="2">The sequence shown here is derived from an EMBL/GenBank/DDBJ whole genome shotgun (WGS) entry which is preliminary data.</text>
</comment>
<gene>
    <name evidence="2" type="ORF">BC938DRAFT_481598</name>
</gene>
<protein>
    <submittedName>
        <fullName evidence="2">Uncharacterized protein</fullName>
    </submittedName>
</protein>
<dbReference type="EMBL" id="RBNJ01000632">
    <property type="protein sequence ID" value="RUS34252.1"/>
    <property type="molecule type" value="Genomic_DNA"/>
</dbReference>
<feature type="region of interest" description="Disordered" evidence="1">
    <location>
        <begin position="35"/>
        <end position="72"/>
    </location>
</feature>
<evidence type="ECO:0000256" key="1">
    <source>
        <dbReference type="SAM" id="MobiDB-lite"/>
    </source>
</evidence>
<evidence type="ECO:0000313" key="2">
    <source>
        <dbReference type="EMBL" id="RUS34252.1"/>
    </source>
</evidence>
<proteinExistence type="predicted"/>
<name>A0A433QWR7_9FUNG</name>
<organism evidence="2 3">
    <name type="scientific">Jimgerdemannia flammicorona</name>
    <dbReference type="NCBI Taxonomy" id="994334"/>
    <lineage>
        <taxon>Eukaryota</taxon>
        <taxon>Fungi</taxon>
        <taxon>Fungi incertae sedis</taxon>
        <taxon>Mucoromycota</taxon>
        <taxon>Mucoromycotina</taxon>
        <taxon>Endogonomycetes</taxon>
        <taxon>Endogonales</taxon>
        <taxon>Endogonaceae</taxon>
        <taxon>Jimgerdemannia</taxon>
    </lineage>
</organism>
<sequence>MYRAINRNQGPGRDTRSFITDIEVDQPCRLSFVRHERGPGRCGQRAKSAPRRPDAPRGRGGRGGRGGRDNAT</sequence>
<dbReference type="AlphaFoldDB" id="A0A433QWR7"/>
<accession>A0A433QWR7</accession>
<evidence type="ECO:0000313" key="3">
    <source>
        <dbReference type="Proteomes" id="UP000274822"/>
    </source>
</evidence>
<reference evidence="2 3" key="1">
    <citation type="journal article" date="2018" name="New Phytol.">
        <title>Phylogenomics of Endogonaceae and evolution of mycorrhizas within Mucoromycota.</title>
        <authorList>
            <person name="Chang Y."/>
            <person name="Desiro A."/>
            <person name="Na H."/>
            <person name="Sandor L."/>
            <person name="Lipzen A."/>
            <person name="Clum A."/>
            <person name="Barry K."/>
            <person name="Grigoriev I.V."/>
            <person name="Martin F.M."/>
            <person name="Stajich J.E."/>
            <person name="Smith M.E."/>
            <person name="Bonito G."/>
            <person name="Spatafora J.W."/>
        </authorList>
    </citation>
    <scope>NUCLEOTIDE SEQUENCE [LARGE SCALE GENOMIC DNA]</scope>
    <source>
        <strain evidence="2 3">AD002</strain>
    </source>
</reference>
<keyword evidence="3" id="KW-1185">Reference proteome</keyword>